<dbReference type="SUPFAM" id="SSF48452">
    <property type="entry name" value="TPR-like"/>
    <property type="match status" value="1"/>
</dbReference>
<dbReference type="EMBL" id="KI914002">
    <property type="protein sequence ID" value="ETV92138.1"/>
    <property type="molecule type" value="Genomic_DNA"/>
</dbReference>
<dbReference type="PANTHER" id="PTHR13054:SF2">
    <property type="entry name" value="PROTEIN DGCR6"/>
    <property type="match status" value="1"/>
</dbReference>
<evidence type="ECO:0000256" key="2">
    <source>
        <dbReference type="SAM" id="MobiDB-lite"/>
    </source>
</evidence>
<sequence>MSGTPTFEPEAVISAAKHQIISSNYKEVDQARSTVFSILEKCDELTSIALYLQFADLEIELRQFKQATKVLEQAVVTRPLSLALWKRYVGFCLERQKHSNAKKLVVRAIELLPTENHAELWGLLEQNEHTKGDVEVLKAQVAAGATLLAPTPPVVAPASAPPTSTAGAVAPAAARSTPSIEPLEHKTAQYFDKLPLTLPVTPDCPHLLFDPIDSSVQLSSNVLYQLEDFTRNERVFGEVLRLYESQRQKEVDTLYRWQDLIAMQMKEGSELYRRHHSSGANSAESENLIQRHEFTLRAASSQAQFIEITAMDRSNQLVAQQRALEALRVPTMSVSKDPNLVTQQRRVILWLLEAERAWSQSQQQPRTRTAVDPRDLRRSSPRPADELFHPYASRGRPPMQRPMGGGRGRGGRR</sequence>
<accession>A0A024TDK2</accession>
<dbReference type="PANTHER" id="PTHR13054">
    <property type="entry name" value="DIGEORGE SYNDROME CRITICAL REGION 6 DGCR6 FAMILY MEMBER"/>
    <property type="match status" value="1"/>
</dbReference>
<organism evidence="3">
    <name type="scientific">Aphanomyces invadans</name>
    <dbReference type="NCBI Taxonomy" id="157072"/>
    <lineage>
        <taxon>Eukaryota</taxon>
        <taxon>Sar</taxon>
        <taxon>Stramenopiles</taxon>
        <taxon>Oomycota</taxon>
        <taxon>Saprolegniomycetes</taxon>
        <taxon>Saprolegniales</taxon>
        <taxon>Verrucalvaceae</taxon>
        <taxon>Aphanomyces</taxon>
    </lineage>
</organism>
<gene>
    <name evidence="3" type="ORF">H310_13392</name>
</gene>
<dbReference type="OrthoDB" id="541719at2759"/>
<dbReference type="VEuPathDB" id="FungiDB:H310_13392"/>
<evidence type="ECO:0000256" key="1">
    <source>
        <dbReference type="ARBA" id="ARBA00005939"/>
    </source>
</evidence>
<feature type="region of interest" description="Disordered" evidence="2">
    <location>
        <begin position="361"/>
        <end position="413"/>
    </location>
</feature>
<dbReference type="Pfam" id="PF23240">
    <property type="entry name" value="HAT_PRP39_N"/>
    <property type="match status" value="1"/>
</dbReference>
<dbReference type="Gene3D" id="1.25.40.10">
    <property type="entry name" value="Tetratricopeptide repeat domain"/>
    <property type="match status" value="1"/>
</dbReference>
<dbReference type="InterPro" id="IPR010849">
    <property type="entry name" value="Gonadal"/>
</dbReference>
<dbReference type="RefSeq" id="XP_008879102.1">
    <property type="nucleotide sequence ID" value="XM_008880880.1"/>
</dbReference>
<reference evidence="3" key="1">
    <citation type="submission" date="2013-12" db="EMBL/GenBank/DDBJ databases">
        <title>The Genome Sequence of Aphanomyces invadans NJM9701.</title>
        <authorList>
            <consortium name="The Broad Institute Genomics Platform"/>
            <person name="Russ C."/>
            <person name="Tyler B."/>
            <person name="van West P."/>
            <person name="Dieguez-Uribeondo J."/>
            <person name="Young S.K."/>
            <person name="Zeng Q."/>
            <person name="Gargeya S."/>
            <person name="Fitzgerald M."/>
            <person name="Abouelleil A."/>
            <person name="Alvarado L."/>
            <person name="Chapman S.B."/>
            <person name="Gainer-Dewar J."/>
            <person name="Goldberg J."/>
            <person name="Griggs A."/>
            <person name="Gujja S."/>
            <person name="Hansen M."/>
            <person name="Howarth C."/>
            <person name="Imamovic A."/>
            <person name="Ireland A."/>
            <person name="Larimer J."/>
            <person name="McCowan C."/>
            <person name="Murphy C."/>
            <person name="Pearson M."/>
            <person name="Poon T.W."/>
            <person name="Priest M."/>
            <person name="Roberts A."/>
            <person name="Saif S."/>
            <person name="Shea T."/>
            <person name="Sykes S."/>
            <person name="Wortman J."/>
            <person name="Nusbaum C."/>
            <person name="Birren B."/>
        </authorList>
    </citation>
    <scope>NUCLEOTIDE SEQUENCE [LARGE SCALE GENOMIC DNA]</scope>
    <source>
        <strain evidence="3">NJM9701</strain>
    </source>
</reference>
<dbReference type="AlphaFoldDB" id="A0A024TDK2"/>
<protein>
    <submittedName>
        <fullName evidence="3">Uncharacterized protein</fullName>
    </submittedName>
</protein>
<comment type="similarity">
    <text evidence="1">Belongs to the gonadal family.</text>
</comment>
<dbReference type="InterPro" id="IPR011990">
    <property type="entry name" value="TPR-like_helical_dom_sf"/>
</dbReference>
<name>A0A024TDK2_9STRA</name>
<evidence type="ECO:0000313" key="3">
    <source>
        <dbReference type="EMBL" id="ETV92138.1"/>
    </source>
</evidence>
<proteinExistence type="inferred from homology"/>
<dbReference type="GeneID" id="20090442"/>
<feature type="compositionally biased region" description="Basic and acidic residues" evidence="2">
    <location>
        <begin position="369"/>
        <end position="388"/>
    </location>
</feature>
<feature type="compositionally biased region" description="Gly residues" evidence="2">
    <location>
        <begin position="403"/>
        <end position="413"/>
    </location>
</feature>
<dbReference type="eggNOG" id="ENOG502QWPP">
    <property type="taxonomic scope" value="Eukaryota"/>
</dbReference>